<sequence length="190" mass="20287">MVKRDGGTAVRYAAGHAEKPLSFRNPNGIKMTKSAASAAAAQHDDSLMRELIALEPISGYQELMGYRLVEWREGYAVLELDIGPQHLNRAGVLHGGVPASLIDTISGFCGCYCPIPGRVRRCVTLSLTTQYLGQASKGTLRTTARVTGGGRKIFFVAAEVTAEDGTLVATGTGTFRYRAGSEDPNGVPRE</sequence>
<dbReference type="SUPFAM" id="SSF54637">
    <property type="entry name" value="Thioesterase/thiol ester dehydrase-isomerase"/>
    <property type="match status" value="1"/>
</dbReference>
<proteinExistence type="inferred from homology"/>
<keyword evidence="5" id="KW-1185">Reference proteome</keyword>
<name>K2JPK7_9PROT</name>
<comment type="similarity">
    <text evidence="1">Belongs to the thioesterase PaaI family.</text>
</comment>
<gene>
    <name evidence="4" type="ORF">P24_07554</name>
</gene>
<dbReference type="CDD" id="cd03443">
    <property type="entry name" value="PaaI_thioesterase"/>
    <property type="match status" value="1"/>
</dbReference>
<protein>
    <recommendedName>
        <fullName evidence="3">Thioesterase domain-containing protein</fullName>
    </recommendedName>
</protein>
<dbReference type="NCBIfam" id="TIGR00369">
    <property type="entry name" value="unchar_dom_1"/>
    <property type="match status" value="1"/>
</dbReference>
<dbReference type="InterPro" id="IPR039298">
    <property type="entry name" value="ACOT13"/>
</dbReference>
<dbReference type="InterPro" id="IPR006683">
    <property type="entry name" value="Thioestr_dom"/>
</dbReference>
<evidence type="ECO:0000256" key="2">
    <source>
        <dbReference type="ARBA" id="ARBA00022801"/>
    </source>
</evidence>
<reference evidence="4 5" key="1">
    <citation type="journal article" date="2012" name="J. Bacteriol.">
        <title>Genome Sequence of Oceanibaculum indicum Type Strain P24.</title>
        <authorList>
            <person name="Lai Q."/>
            <person name="Shao Z."/>
        </authorList>
    </citation>
    <scope>NUCLEOTIDE SEQUENCE [LARGE SCALE GENOMIC DNA]</scope>
    <source>
        <strain evidence="4 5">P24</strain>
    </source>
</reference>
<feature type="domain" description="Thioesterase" evidence="3">
    <location>
        <begin position="91"/>
        <end position="169"/>
    </location>
</feature>
<dbReference type="Proteomes" id="UP000006746">
    <property type="component" value="Unassembled WGS sequence"/>
</dbReference>
<dbReference type="PATRIC" id="fig|1207063.3.peg.1528"/>
<dbReference type="Gene3D" id="3.10.129.10">
    <property type="entry name" value="Hotdog Thioesterase"/>
    <property type="match status" value="1"/>
</dbReference>
<dbReference type="InterPro" id="IPR029069">
    <property type="entry name" value="HotDog_dom_sf"/>
</dbReference>
<evidence type="ECO:0000313" key="5">
    <source>
        <dbReference type="Proteomes" id="UP000006746"/>
    </source>
</evidence>
<dbReference type="GO" id="GO:0047617">
    <property type="term" value="F:fatty acyl-CoA hydrolase activity"/>
    <property type="evidence" value="ECO:0007669"/>
    <property type="project" value="InterPro"/>
</dbReference>
<organism evidence="4 5">
    <name type="scientific">Oceanibaculum indicum P24</name>
    <dbReference type="NCBI Taxonomy" id="1207063"/>
    <lineage>
        <taxon>Bacteria</taxon>
        <taxon>Pseudomonadati</taxon>
        <taxon>Pseudomonadota</taxon>
        <taxon>Alphaproteobacteria</taxon>
        <taxon>Rhodospirillales</taxon>
        <taxon>Oceanibaculaceae</taxon>
        <taxon>Oceanibaculum</taxon>
    </lineage>
</organism>
<evidence type="ECO:0000313" key="4">
    <source>
        <dbReference type="EMBL" id="EKE76482.1"/>
    </source>
</evidence>
<evidence type="ECO:0000259" key="3">
    <source>
        <dbReference type="Pfam" id="PF03061"/>
    </source>
</evidence>
<comment type="caution">
    <text evidence="4">The sequence shown here is derived from an EMBL/GenBank/DDBJ whole genome shotgun (WGS) entry which is preliminary data.</text>
</comment>
<dbReference type="STRING" id="1207063.P24_07554"/>
<dbReference type="EMBL" id="AMRL01000007">
    <property type="protein sequence ID" value="EKE76482.1"/>
    <property type="molecule type" value="Genomic_DNA"/>
</dbReference>
<dbReference type="PANTHER" id="PTHR21660:SF1">
    <property type="entry name" value="ACYL-COENZYME A THIOESTERASE 13"/>
    <property type="match status" value="1"/>
</dbReference>
<accession>K2JPK7</accession>
<dbReference type="Pfam" id="PF03061">
    <property type="entry name" value="4HBT"/>
    <property type="match status" value="1"/>
</dbReference>
<evidence type="ECO:0000256" key="1">
    <source>
        <dbReference type="ARBA" id="ARBA00008324"/>
    </source>
</evidence>
<dbReference type="eggNOG" id="COG2050">
    <property type="taxonomic scope" value="Bacteria"/>
</dbReference>
<dbReference type="PANTHER" id="PTHR21660">
    <property type="entry name" value="THIOESTERASE SUPERFAMILY MEMBER-RELATED"/>
    <property type="match status" value="1"/>
</dbReference>
<dbReference type="InterPro" id="IPR003736">
    <property type="entry name" value="PAAI_dom"/>
</dbReference>
<dbReference type="AlphaFoldDB" id="K2JPK7"/>
<keyword evidence="2" id="KW-0378">Hydrolase</keyword>